<dbReference type="EMBL" id="JAMDLW010000023">
    <property type="protein sequence ID" value="MCY9521500.1"/>
    <property type="molecule type" value="Genomic_DNA"/>
</dbReference>
<comment type="caution">
    <text evidence="1">The sequence shown here is derived from an EMBL/GenBank/DDBJ whole genome shotgun (WGS) entry which is preliminary data.</text>
</comment>
<reference evidence="1 2" key="1">
    <citation type="submission" date="2022-05" db="EMBL/GenBank/DDBJ databases">
        <title>Genome Sequencing of Bee-Associated Microbes.</title>
        <authorList>
            <person name="Dunlap C."/>
        </authorList>
    </citation>
    <scope>NUCLEOTIDE SEQUENCE [LARGE SCALE GENOMIC DNA]</scope>
    <source>
        <strain evidence="1 2">NRRL NRS-1438</strain>
    </source>
</reference>
<dbReference type="Proteomes" id="UP001207626">
    <property type="component" value="Unassembled WGS sequence"/>
</dbReference>
<protein>
    <submittedName>
        <fullName evidence="1">Uncharacterized protein</fullName>
    </submittedName>
</protein>
<organism evidence="1 2">
    <name type="scientific">Paenibacillus apiarius</name>
    <dbReference type="NCBI Taxonomy" id="46240"/>
    <lineage>
        <taxon>Bacteria</taxon>
        <taxon>Bacillati</taxon>
        <taxon>Bacillota</taxon>
        <taxon>Bacilli</taxon>
        <taxon>Bacillales</taxon>
        <taxon>Paenibacillaceae</taxon>
        <taxon>Paenibacillus</taxon>
    </lineage>
</organism>
<accession>A0ABT4DVX6</accession>
<sequence>MQRIHALTSDLTKKLLHFLYQDELYNIYLIDLLENRPEFIGELYIHQKEKQIMAVMHMKSDGNSDYTTFSYMPSEDGLPHTAAQIRSLCHEKILLAGKRSDVIKLLELLGSAREVAPNQKFEGGDTK</sequence>
<evidence type="ECO:0000313" key="2">
    <source>
        <dbReference type="Proteomes" id="UP001207626"/>
    </source>
</evidence>
<keyword evidence="2" id="KW-1185">Reference proteome</keyword>
<proteinExistence type="predicted"/>
<evidence type="ECO:0000313" key="1">
    <source>
        <dbReference type="EMBL" id="MCY9521500.1"/>
    </source>
</evidence>
<name>A0ABT4DVX6_9BACL</name>
<gene>
    <name evidence="1" type="ORF">M5X09_17805</name>
</gene>
<dbReference type="RefSeq" id="WP_268601521.1">
    <property type="nucleotide sequence ID" value="NZ_JAMDLV010000006.1"/>
</dbReference>